<dbReference type="OrthoDB" id="3477330at2759"/>
<evidence type="ECO:0000256" key="1">
    <source>
        <dbReference type="ARBA" id="ARBA00004123"/>
    </source>
</evidence>
<evidence type="ECO:0000313" key="4">
    <source>
        <dbReference type="EMBL" id="CAI4213601.1"/>
    </source>
</evidence>
<organism evidence="4 5">
    <name type="scientific">Parascedosporium putredinis</name>
    <dbReference type="NCBI Taxonomy" id="1442378"/>
    <lineage>
        <taxon>Eukaryota</taxon>
        <taxon>Fungi</taxon>
        <taxon>Dikarya</taxon>
        <taxon>Ascomycota</taxon>
        <taxon>Pezizomycotina</taxon>
        <taxon>Sordariomycetes</taxon>
        <taxon>Hypocreomycetidae</taxon>
        <taxon>Microascales</taxon>
        <taxon>Microascaceae</taxon>
        <taxon>Parascedosporium</taxon>
    </lineage>
</organism>
<feature type="region of interest" description="Disordered" evidence="3">
    <location>
        <begin position="73"/>
        <end position="110"/>
    </location>
</feature>
<feature type="compositionally biased region" description="Basic and acidic residues" evidence="3">
    <location>
        <begin position="19"/>
        <end position="29"/>
    </location>
</feature>
<dbReference type="Pfam" id="PF11951">
    <property type="entry name" value="Fungal_trans_2"/>
    <property type="match status" value="2"/>
</dbReference>
<sequence length="430" mass="48150">MLAYQKKTEGDNEPIGLAYDRDAGRDLGARRGPVVDLPHHAEISGLQPPDEDAAFSRRPIPLVRRDRRGMRDDTLSDDAVTTPYLDSIPPARTNEPLFAPTPTPTPAPPRTHLDILPVPGSEKRLIHHWVTFTSGKLVLLDESHNPCRSLMLPMALRGLTSGSDSSNADIGTFHAICACAAFNLYELGGRAREQDYMLALHHEEEAIRHLRTSLSGVDQHLNQSFAMAIMACITIEAISGRTCRWRMHVAGGIAYLERLQSSSSIASDFQSHIVSMAILCGYELLPKEYRPDEQARGSKELPEMRELDAFELQLYLDFPAGSSKPGLSKKHSLMVHHMAQAFYYATLVFFKGSAGSIMMWPALVLSAECGDASLQKRVLGWFGQKQKLGFRNLAIVKDMVRELWDRRAKGEEALDWRDLINEERFDVFRL</sequence>
<dbReference type="InterPro" id="IPR021858">
    <property type="entry name" value="Fun_TF"/>
</dbReference>
<comment type="subcellular location">
    <subcellularLocation>
        <location evidence="1">Nucleus</location>
    </subcellularLocation>
</comment>
<proteinExistence type="predicted"/>
<evidence type="ECO:0000256" key="3">
    <source>
        <dbReference type="SAM" id="MobiDB-lite"/>
    </source>
</evidence>
<feature type="compositionally biased region" description="Basic and acidic residues" evidence="3">
    <location>
        <begin position="1"/>
        <end position="10"/>
    </location>
</feature>
<dbReference type="AlphaFoldDB" id="A0A9P1M9S1"/>
<keyword evidence="2" id="KW-0539">Nucleus</keyword>
<dbReference type="Proteomes" id="UP000838763">
    <property type="component" value="Unassembled WGS sequence"/>
</dbReference>
<dbReference type="EMBL" id="CALLCH030000008">
    <property type="protein sequence ID" value="CAI4213601.1"/>
    <property type="molecule type" value="Genomic_DNA"/>
</dbReference>
<keyword evidence="5" id="KW-1185">Reference proteome</keyword>
<dbReference type="GO" id="GO:0005634">
    <property type="term" value="C:nucleus"/>
    <property type="evidence" value="ECO:0007669"/>
    <property type="project" value="UniProtKB-SubCell"/>
</dbReference>
<accession>A0A9P1M9S1</accession>
<name>A0A9P1M9S1_9PEZI</name>
<feature type="region of interest" description="Disordered" evidence="3">
    <location>
        <begin position="1"/>
        <end position="54"/>
    </location>
</feature>
<evidence type="ECO:0000313" key="5">
    <source>
        <dbReference type="Proteomes" id="UP000838763"/>
    </source>
</evidence>
<dbReference type="PANTHER" id="PTHR37534">
    <property type="entry name" value="TRANSCRIPTIONAL ACTIVATOR PROTEIN UGA3"/>
    <property type="match status" value="1"/>
</dbReference>
<evidence type="ECO:0000256" key="2">
    <source>
        <dbReference type="ARBA" id="ARBA00023242"/>
    </source>
</evidence>
<feature type="compositionally biased region" description="Pro residues" evidence="3">
    <location>
        <begin position="99"/>
        <end position="109"/>
    </location>
</feature>
<gene>
    <name evidence="4" type="ORF">PPNO1_LOCUS3347</name>
</gene>
<comment type="caution">
    <text evidence="4">The sequence shown here is derived from an EMBL/GenBank/DDBJ whole genome shotgun (WGS) entry which is preliminary data.</text>
</comment>
<protein>
    <submittedName>
        <fullName evidence="4">Uncharacterized protein</fullName>
    </submittedName>
</protein>
<reference evidence="4" key="1">
    <citation type="submission" date="2022-11" db="EMBL/GenBank/DDBJ databases">
        <authorList>
            <person name="Scott C."/>
            <person name="Bruce N."/>
        </authorList>
    </citation>
    <scope>NUCLEOTIDE SEQUENCE</scope>
</reference>
<dbReference type="PANTHER" id="PTHR37534:SF46">
    <property type="entry name" value="ZN(II)2CYS6 TRANSCRIPTION FACTOR (EUROFUNG)"/>
    <property type="match status" value="1"/>
</dbReference>